<reference evidence="2 3" key="1">
    <citation type="submission" date="2017-12" db="EMBL/GenBank/DDBJ databases">
        <title>Comparative genomics of Botrytis spp.</title>
        <authorList>
            <person name="Valero-Jimenez C.A."/>
            <person name="Tapia P."/>
            <person name="Veloso J."/>
            <person name="Silva-Moreno E."/>
            <person name="Staats M."/>
            <person name="Valdes J.H."/>
            <person name="Van Kan J.A.L."/>
        </authorList>
    </citation>
    <scope>NUCLEOTIDE SEQUENCE [LARGE SCALE GENOMIC DNA]</scope>
    <source>
        <strain evidence="2 3">Bt9001</strain>
    </source>
</reference>
<proteinExistence type="predicted"/>
<comment type="caution">
    <text evidence="2">The sequence shown here is derived from an EMBL/GenBank/DDBJ whole genome shotgun (WGS) entry which is preliminary data.</text>
</comment>
<feature type="region of interest" description="Disordered" evidence="1">
    <location>
        <begin position="57"/>
        <end position="97"/>
    </location>
</feature>
<evidence type="ECO:0000313" key="3">
    <source>
        <dbReference type="Proteomes" id="UP000297777"/>
    </source>
</evidence>
<evidence type="ECO:0000313" key="2">
    <source>
        <dbReference type="EMBL" id="TGO13979.1"/>
    </source>
</evidence>
<sequence>MAKESHPPKQKYISAKTMARSVVIERVSTAVGNLVKKVTERGDVNVKHLDEDAHPINSVINRRVERSTNKASNTTVSRSDDSGDDGSQNSMPTSTPY</sequence>
<accession>A0A4Z1ERI2</accession>
<dbReference type="Proteomes" id="UP000297777">
    <property type="component" value="Unassembled WGS sequence"/>
</dbReference>
<name>A0A4Z1ERI2_9HELO</name>
<gene>
    <name evidence="2" type="ORF">BTUL_0060g00360</name>
</gene>
<keyword evidence="3" id="KW-1185">Reference proteome</keyword>
<organism evidence="2 3">
    <name type="scientific">Botrytis tulipae</name>
    <dbReference type="NCBI Taxonomy" id="87230"/>
    <lineage>
        <taxon>Eukaryota</taxon>
        <taxon>Fungi</taxon>
        <taxon>Dikarya</taxon>
        <taxon>Ascomycota</taxon>
        <taxon>Pezizomycotina</taxon>
        <taxon>Leotiomycetes</taxon>
        <taxon>Helotiales</taxon>
        <taxon>Sclerotiniaceae</taxon>
        <taxon>Botrytis</taxon>
    </lineage>
</organism>
<dbReference type="EMBL" id="PQXH01000060">
    <property type="protein sequence ID" value="TGO13979.1"/>
    <property type="molecule type" value="Genomic_DNA"/>
</dbReference>
<protein>
    <submittedName>
        <fullName evidence="2">Uncharacterized protein</fullName>
    </submittedName>
</protein>
<evidence type="ECO:0000256" key="1">
    <source>
        <dbReference type="SAM" id="MobiDB-lite"/>
    </source>
</evidence>
<dbReference type="OrthoDB" id="3538766at2759"/>
<dbReference type="AlphaFoldDB" id="A0A4Z1ERI2"/>
<feature type="compositionally biased region" description="Polar residues" evidence="1">
    <location>
        <begin position="88"/>
        <end position="97"/>
    </location>
</feature>